<protein>
    <submittedName>
        <fullName evidence="1">Uncharacterized protein</fullName>
    </submittedName>
</protein>
<dbReference type="AlphaFoldDB" id="A0A0F8ZQU9"/>
<sequence>MTTETKNMKPNPAIISEFKLAETIAEFIEEGSITFTRDIAPMIWGLIENVRAEVKDWDDFLASYRPNCPQEKSMPPLNRLIAAVRLKYWDEDAHKAATLLKVAPELLNALRNLADGVDTVYHSDLGWEELRLLVQKARAAIAKATS</sequence>
<feature type="non-terminal residue" evidence="1">
    <location>
        <position position="1"/>
    </location>
</feature>
<evidence type="ECO:0000313" key="1">
    <source>
        <dbReference type="EMBL" id="KKK96247.1"/>
    </source>
</evidence>
<comment type="caution">
    <text evidence="1">The sequence shown here is derived from an EMBL/GenBank/DDBJ whole genome shotgun (WGS) entry which is preliminary data.</text>
</comment>
<name>A0A0F8ZQU9_9ZZZZ</name>
<accession>A0A0F8ZQU9</accession>
<gene>
    <name evidence="1" type="ORF">LCGC14_2664650</name>
</gene>
<proteinExistence type="predicted"/>
<organism evidence="1">
    <name type="scientific">marine sediment metagenome</name>
    <dbReference type="NCBI Taxonomy" id="412755"/>
    <lineage>
        <taxon>unclassified sequences</taxon>
        <taxon>metagenomes</taxon>
        <taxon>ecological metagenomes</taxon>
    </lineage>
</organism>
<dbReference type="EMBL" id="LAZR01046563">
    <property type="protein sequence ID" value="KKK96247.1"/>
    <property type="molecule type" value="Genomic_DNA"/>
</dbReference>
<reference evidence="1" key="1">
    <citation type="journal article" date="2015" name="Nature">
        <title>Complex archaea that bridge the gap between prokaryotes and eukaryotes.</title>
        <authorList>
            <person name="Spang A."/>
            <person name="Saw J.H."/>
            <person name="Jorgensen S.L."/>
            <person name="Zaremba-Niedzwiedzka K."/>
            <person name="Martijn J."/>
            <person name="Lind A.E."/>
            <person name="van Eijk R."/>
            <person name="Schleper C."/>
            <person name="Guy L."/>
            <person name="Ettema T.J."/>
        </authorList>
    </citation>
    <scope>NUCLEOTIDE SEQUENCE</scope>
</reference>